<proteinExistence type="inferred from homology"/>
<evidence type="ECO:0000313" key="8">
    <source>
        <dbReference type="EMBL" id="AHB36318.1"/>
    </source>
</evidence>
<evidence type="ECO:0000259" key="7">
    <source>
        <dbReference type="Pfam" id="PF00294"/>
    </source>
</evidence>
<dbReference type="PANTHER" id="PTHR46566">
    <property type="entry name" value="1-PHOSPHOFRUCTOKINASE-RELATED"/>
    <property type="match status" value="1"/>
</dbReference>
<evidence type="ECO:0000313" key="9">
    <source>
        <dbReference type="Proteomes" id="UP000018550"/>
    </source>
</evidence>
<dbReference type="PANTHER" id="PTHR46566:SF1">
    <property type="entry name" value="1-PHOSPHOFRUCTOKINASE"/>
    <property type="match status" value="1"/>
</dbReference>
<evidence type="ECO:0000256" key="1">
    <source>
        <dbReference type="ARBA" id="ARBA00010688"/>
    </source>
</evidence>
<dbReference type="AlphaFoldDB" id="V5RIK9"/>
<protein>
    <submittedName>
        <fullName evidence="8">1-phosphofructokinase</fullName>
    </submittedName>
</protein>
<keyword evidence="5" id="KW-0067">ATP-binding</keyword>
<keyword evidence="2 6" id="KW-0808">Transferase</keyword>
<dbReference type="PATRIC" id="fig|1276258.3.peg.475"/>
<dbReference type="InterPro" id="IPR017583">
    <property type="entry name" value="Tagatose/fructose_Pkinase"/>
</dbReference>
<dbReference type="EMBL" id="CP006682">
    <property type="protein sequence ID" value="AHB36318.1"/>
    <property type="molecule type" value="Genomic_DNA"/>
</dbReference>
<name>V5RIK9_SPIAP</name>
<dbReference type="KEGG" id="sapi:SAPIS_v1c04730"/>
<comment type="similarity">
    <text evidence="1">Belongs to the carbohydrate kinase PfkB family.</text>
</comment>
<dbReference type="HOGENOM" id="CLU_050013_1_0_14"/>
<dbReference type="RefSeq" id="WP_023789283.1">
    <property type="nucleotide sequence ID" value="NC_022998.1"/>
</dbReference>
<accession>V5RIK9</accession>
<organism evidence="8 9">
    <name type="scientific">Spiroplasma apis B31</name>
    <dbReference type="NCBI Taxonomy" id="1276258"/>
    <lineage>
        <taxon>Bacteria</taxon>
        <taxon>Bacillati</taxon>
        <taxon>Mycoplasmatota</taxon>
        <taxon>Mollicutes</taxon>
        <taxon>Entomoplasmatales</taxon>
        <taxon>Spiroplasmataceae</taxon>
        <taxon>Spiroplasma</taxon>
    </lineage>
</organism>
<evidence type="ECO:0000256" key="4">
    <source>
        <dbReference type="ARBA" id="ARBA00022777"/>
    </source>
</evidence>
<dbReference type="Proteomes" id="UP000018550">
    <property type="component" value="Chromosome"/>
</dbReference>
<dbReference type="InterPro" id="IPR029056">
    <property type="entry name" value="Ribokinase-like"/>
</dbReference>
<evidence type="ECO:0000256" key="3">
    <source>
        <dbReference type="ARBA" id="ARBA00022741"/>
    </source>
</evidence>
<sequence length="284" mass="32089">MCSINIRGGKGDNFYLNQRMKKNIFIISLSPALDYVLHFEELKKNKTNRPIKIDLYPSGKGIHVSMFLNNLGVENKSLIFTNGLFENYFYDNLDKFGIKYQKFKADRDIRINLKLIDEMQTECSVSTSEINDSEIEKLIKYLKQNVKENDYVILTGSIPNNMSYKIYGNLCEIINNLNANCVIDSYGETLKYAITKKPFLIKPNIDELALTANIEIKNESDIIKASNILLNNGAQNILVSMAEKGALFANKNIIIKCPVGSWNDKLVNAAGSGDTMLAGFWVNL</sequence>
<dbReference type="CDD" id="cd01164">
    <property type="entry name" value="FruK_PfkB_like"/>
    <property type="match status" value="1"/>
</dbReference>
<evidence type="ECO:0000256" key="2">
    <source>
        <dbReference type="ARBA" id="ARBA00022679"/>
    </source>
</evidence>
<feature type="domain" description="Carbohydrate kinase PfkB" evidence="7">
    <location>
        <begin position="40"/>
        <end position="284"/>
    </location>
</feature>
<evidence type="ECO:0000256" key="6">
    <source>
        <dbReference type="PIRNR" id="PIRNR000535"/>
    </source>
</evidence>
<evidence type="ECO:0000256" key="5">
    <source>
        <dbReference type="ARBA" id="ARBA00022840"/>
    </source>
</evidence>
<reference evidence="8 9" key="1">
    <citation type="journal article" date="2014" name="Genome Announc.">
        <title>Complete Genome Sequence of Spiroplasma apis B31T (ATCC 33834), a Bacterium Associated with May Disease of Honeybees (Apis mellifera).</title>
        <authorList>
            <person name="Ku C."/>
            <person name="Lo W.S."/>
            <person name="Chen L.L."/>
            <person name="Kuo C.H."/>
        </authorList>
    </citation>
    <scope>NUCLEOTIDE SEQUENCE [LARGE SCALE GENOMIC DNA]</scope>
    <source>
        <strain evidence="8">B31</strain>
    </source>
</reference>
<dbReference type="SUPFAM" id="SSF53613">
    <property type="entry name" value="Ribokinase-like"/>
    <property type="match status" value="1"/>
</dbReference>
<dbReference type="OrthoDB" id="9801219at2"/>
<dbReference type="eggNOG" id="COG1105">
    <property type="taxonomic scope" value="Bacteria"/>
</dbReference>
<dbReference type="Gene3D" id="3.40.1190.20">
    <property type="match status" value="1"/>
</dbReference>
<keyword evidence="9" id="KW-1185">Reference proteome</keyword>
<keyword evidence="3" id="KW-0547">Nucleotide-binding</keyword>
<dbReference type="GO" id="GO:0008443">
    <property type="term" value="F:phosphofructokinase activity"/>
    <property type="evidence" value="ECO:0007669"/>
    <property type="project" value="TreeGrafter"/>
</dbReference>
<dbReference type="PIRSF" id="PIRSF000535">
    <property type="entry name" value="1PFK/6PFK/LacC"/>
    <property type="match status" value="1"/>
</dbReference>
<dbReference type="Pfam" id="PF00294">
    <property type="entry name" value="PfkB"/>
    <property type="match status" value="1"/>
</dbReference>
<dbReference type="GO" id="GO:0005829">
    <property type="term" value="C:cytosol"/>
    <property type="evidence" value="ECO:0007669"/>
    <property type="project" value="TreeGrafter"/>
</dbReference>
<dbReference type="InterPro" id="IPR011611">
    <property type="entry name" value="PfkB_dom"/>
</dbReference>
<dbReference type="GO" id="GO:0005524">
    <property type="term" value="F:ATP binding"/>
    <property type="evidence" value="ECO:0007669"/>
    <property type="project" value="UniProtKB-KW"/>
</dbReference>
<keyword evidence="4 8" id="KW-0418">Kinase</keyword>
<gene>
    <name evidence="8" type="primary">fruK2</name>
    <name evidence="8" type="ORF">SAPIS_v1c04730</name>
</gene>
<dbReference type="STRING" id="1276258.SAPIS_v1c04730"/>